<keyword evidence="1" id="KW-0677">Repeat</keyword>
<dbReference type="STRING" id="329046.A0A1Y2BS63"/>
<dbReference type="EMBL" id="MCGO01000049">
    <property type="protein sequence ID" value="ORY37564.1"/>
    <property type="molecule type" value="Genomic_DNA"/>
</dbReference>
<reference evidence="3 4" key="1">
    <citation type="submission" date="2016-07" db="EMBL/GenBank/DDBJ databases">
        <title>Pervasive Adenine N6-methylation of Active Genes in Fungi.</title>
        <authorList>
            <consortium name="DOE Joint Genome Institute"/>
            <person name="Mondo S.J."/>
            <person name="Dannebaum R.O."/>
            <person name="Kuo R.C."/>
            <person name="Labutti K."/>
            <person name="Haridas S."/>
            <person name="Kuo A."/>
            <person name="Salamov A."/>
            <person name="Ahrendt S.R."/>
            <person name="Lipzen A."/>
            <person name="Sullivan W."/>
            <person name="Andreopoulos W.B."/>
            <person name="Clum A."/>
            <person name="Lindquist E."/>
            <person name="Daum C."/>
            <person name="Ramamoorthy G.K."/>
            <person name="Gryganskyi A."/>
            <person name="Culley D."/>
            <person name="Magnuson J.K."/>
            <person name="James T.Y."/>
            <person name="O'Malley M.A."/>
            <person name="Stajich J.E."/>
            <person name="Spatafora J.W."/>
            <person name="Visel A."/>
            <person name="Grigoriev I.V."/>
        </authorList>
    </citation>
    <scope>NUCLEOTIDE SEQUENCE [LARGE SCALE GENOMIC DNA]</scope>
    <source>
        <strain evidence="3 4">JEL800</strain>
    </source>
</reference>
<name>A0A1Y2BS63_9FUNG</name>
<evidence type="ECO:0000313" key="3">
    <source>
        <dbReference type="EMBL" id="ORY37564.1"/>
    </source>
</evidence>
<comment type="caution">
    <text evidence="3">The sequence shown here is derived from an EMBL/GenBank/DDBJ whole genome shotgun (WGS) entry which is preliminary data.</text>
</comment>
<dbReference type="PANTHER" id="PTHR24111:SF0">
    <property type="entry name" value="LEUCINE-RICH REPEAT-CONTAINING PROTEIN"/>
    <property type="match status" value="1"/>
</dbReference>
<dbReference type="PANTHER" id="PTHR24111">
    <property type="entry name" value="LEUCINE-RICH REPEAT-CONTAINING PROTEIN 34"/>
    <property type="match status" value="1"/>
</dbReference>
<proteinExistence type="predicted"/>
<dbReference type="InterPro" id="IPR052201">
    <property type="entry name" value="LRR-containing_regulator"/>
</dbReference>
<evidence type="ECO:0000256" key="1">
    <source>
        <dbReference type="ARBA" id="ARBA00022737"/>
    </source>
</evidence>
<dbReference type="Proteomes" id="UP000193642">
    <property type="component" value="Unassembled WGS sequence"/>
</dbReference>
<feature type="region of interest" description="Disordered" evidence="2">
    <location>
        <begin position="1"/>
        <end position="27"/>
    </location>
</feature>
<dbReference type="OrthoDB" id="2140084at2759"/>
<evidence type="ECO:0000313" key="4">
    <source>
        <dbReference type="Proteomes" id="UP000193642"/>
    </source>
</evidence>
<dbReference type="Gene3D" id="3.80.10.10">
    <property type="entry name" value="Ribonuclease Inhibitor"/>
    <property type="match status" value="2"/>
</dbReference>
<keyword evidence="4" id="KW-1185">Reference proteome</keyword>
<dbReference type="SUPFAM" id="SSF52047">
    <property type="entry name" value="RNI-like"/>
    <property type="match status" value="1"/>
</dbReference>
<accession>A0A1Y2BS63</accession>
<sequence>MGPYGAGPVNAAGGPGEDGPANWNDAGEFEADALGTGAGAVVLGAAGAGAAYAGAKKKHHVKMEKIVAERSIGDENVFIAGPTETYPSGPTSSGEGPVVAVGSVPAPVDGSDAVKTGALVGAGALLAGAAIASSEQSTKPVVLTEEEVDEVIKTFIQESNSVSPTSQFNYPAFVARAKTDRPDFEFMAVLPAVAAAKQTYTKNAFRTELHNAGCSVTSFTDFKEYLIVLCGKESDSASVLSLFGKTVQKLGPVAFAAGIKRYFERYPVDEEQQPVQKKAFFKGLFGKKPVAEEYTPVKELDAIVLAAPVAAAAATTVYVEETKQQSKLSQAVERGEEPVVVLSGGEPILVAPITEEKEVVEAASVSTGKKHVKITKIVGHAESEVGEEPVVVLSGGEPILVAPPVFSEEVKPVVVAALVPEKAAESSFFGSFWGSSAKKEEVVVVEAVKESTVHKPTLLETVVEAVEEAAVAVETSGVALAAGAVAVGAAVIGATGLTKHDDETSVKEPISQPEVVLVPVEQPVVSAPTNIEAPIVSKDIPAEELVVVETVPVVSASTPSTSTPAAYEPVAPATPVEVPAEQPVALKSTPTPVVSPVVSPTPKKYPFAFWKSKEATAVTAPSPVAVGAPVNTHRKSIIARPVVSETVVKSPVAVNDANVVKETPVIVEAVAAAGAAAVVAEQVSESHKKHVKITKIKETDVIEAPVLSESVTPVVIAADVAADVPVASVPMPDQSKENTKLVNEAVKVEETSWITPAVAIAAVGTAAVAASALSDDESNPHKKHVKITKIKESEATDGPISSGYTVPEEAVVAPSVETEEEVSASHKKHAKITKIKETDTSSYSVPEEVVVIAAAPLEVEGAIPESHKKHVKITKIKETEASSGYSVPEENVAVVNTTPVSEETVPDIPESHKKHVKVTKIKEVEELATDSGAPVESVSPEIVASYPAVKDIDVVNEPADVSATNPIVQAETSALSLPSEESNKTSQTVPIAVVAASAATPAPGPAKKSFWSWGTKEKQPVPPSNVPTPVAATSSQTTIANASAPTPVVTKEVPIIAQQEVLQPTAQPLEETIADEASKTHGTKHFKITKVKEIEGYIVPEAEESVLEEIVPTITVTAPSISSASGSLSEQTYAAKEAPIVEETADESVSWEAAAVRKNVKITLVKEAVVPTVVESTQVVTEEVRPEEEGGASVTALATVAAVAAATVVVSSNESEESAGQSASSSAAKKSIWSGGKKEEIIVPPVPVVAPVVEKPVVVETALETPAQVSETEVVVAATNVESQLGGDNSFTQQKHGKHMKITRVREGDEEVVPTDDLNENTTKISVQQPRELVIPTESVIVAAAPESTASSSPHPRLVKIKRSKVSLLSSSSSRLDSATSPLDNITEEFLEEGDVQIDWLVTQIATESDIVELDLGDDVLAPEDVTAIAQALHVNKTVERLVLGSSGASPDSLKALADSLRQNNTLKQLEFGPGTVADLETEQVFADALLQNNSLIVLNLPFKDETSRLSVVSTLERNSNLPKESLRETQGSSETVVIAARKMPSQSSLKHVKIRRSRPSLVSVDSSVPESISRLEEIREEGDLEEGDVEISWLITQIASDSDIVELDFADDQLAPEDVNAIAQALRVNKSVQRLVLGKSGVTNESLKVLADSLKYNESLTEVAVGEDVEADLETEQAFVDALMQNKKLTRFSMKLKDPLCRDAIVSSLARNAGDSSRITGNEAPAQSKAVDFNVVVVETEEKPDFVENDDEIDVHPVVPEVDSADYEESKTLLLNAAPSGWLYRMIKKLSELSPSFDLSHFTTSLSQIPSSVVFDDALIRQELTNSGASLTDDEFTELMASINEEEPADAHVAFAAISDAANIVGPDTFVSKLLPDILEPSAEELHWIKRIRGAAPGDWWPRFLRKVGVYAPEFKLQRFIAKLGSHPIPMINDDDILRAFADSKARLSSQQFYRVKESIVPGKPLVATSAFRTMADAVRALGIKAVLGGVLPGLGMWVAEKTPVSVSTLKKAGPDGWLQKFIQKVTELSPSFDFALFAANLSSLPDDVQLERTLVIEELKKANVDINDSQLDDVLNDINPESKNDALVAIKALGPAYAQSSSSEAFVRETTAPKTERRSRILRVVAAKKPNEESTIKDITEPPPITVIPSGRLRHSSTKVVAQRRVAAQQTDAVQRMDVAQQIPRACQQKLAADQ</sequence>
<dbReference type="InterPro" id="IPR032675">
    <property type="entry name" value="LRR_dom_sf"/>
</dbReference>
<protein>
    <submittedName>
        <fullName evidence="3">Uncharacterized protein</fullName>
    </submittedName>
</protein>
<dbReference type="SMART" id="SM00368">
    <property type="entry name" value="LRR_RI"/>
    <property type="match status" value="4"/>
</dbReference>
<gene>
    <name evidence="3" type="ORF">BCR33DRAFT_446748</name>
</gene>
<organism evidence="3 4">
    <name type="scientific">Rhizoclosmatium globosum</name>
    <dbReference type="NCBI Taxonomy" id="329046"/>
    <lineage>
        <taxon>Eukaryota</taxon>
        <taxon>Fungi</taxon>
        <taxon>Fungi incertae sedis</taxon>
        <taxon>Chytridiomycota</taxon>
        <taxon>Chytridiomycota incertae sedis</taxon>
        <taxon>Chytridiomycetes</taxon>
        <taxon>Chytridiales</taxon>
        <taxon>Chytriomycetaceae</taxon>
        <taxon>Rhizoclosmatium</taxon>
    </lineage>
</organism>
<evidence type="ECO:0000256" key="2">
    <source>
        <dbReference type="SAM" id="MobiDB-lite"/>
    </source>
</evidence>
<feature type="compositionally biased region" description="Low complexity" evidence="2">
    <location>
        <begin position="1"/>
        <end position="12"/>
    </location>
</feature>